<keyword evidence="2" id="KW-1185">Reference proteome</keyword>
<sequence>MASGTVGVGIVLLRNGKMNWIPGIQNAQNVTSVYCKLCRKSETSLRELRNFNTAFIEGIKDSAIKKDNCVKHAKSKIHILNKPASIQEFFVKTYVGKAMPSISGETKQCIGKLVDIAYALTQEEIAFNKFQKLVELEKRHGVDIGETYTTVPKREEFTSCIVTTLKNELINLRSTDYLRICCDGTTDDVTDKDIVFVMFINNDTSAVEFKYLKITDLSNSSSSAIFNSLKEMLTKFGVKFMSSIQKSLVTFISLGEENVTSIPTNRVQGVRWVSHKKNYNVIVSQLENLATGNKSQAAKLSGIEKTMKSAKFVAWVLFLKTFCTIGQNSHWHFSLTISTCCML</sequence>
<evidence type="ECO:0008006" key="3">
    <source>
        <dbReference type="Google" id="ProtNLM"/>
    </source>
</evidence>
<dbReference type="Proteomes" id="UP001159363">
    <property type="component" value="Chromosome 4"/>
</dbReference>
<evidence type="ECO:0000313" key="2">
    <source>
        <dbReference type="Proteomes" id="UP001159363"/>
    </source>
</evidence>
<organism evidence="1 2">
    <name type="scientific">Dryococelus australis</name>
    <dbReference type="NCBI Taxonomy" id="614101"/>
    <lineage>
        <taxon>Eukaryota</taxon>
        <taxon>Metazoa</taxon>
        <taxon>Ecdysozoa</taxon>
        <taxon>Arthropoda</taxon>
        <taxon>Hexapoda</taxon>
        <taxon>Insecta</taxon>
        <taxon>Pterygota</taxon>
        <taxon>Neoptera</taxon>
        <taxon>Polyneoptera</taxon>
        <taxon>Phasmatodea</taxon>
        <taxon>Verophasmatodea</taxon>
        <taxon>Anareolatae</taxon>
        <taxon>Phasmatidae</taxon>
        <taxon>Eurycanthinae</taxon>
        <taxon>Dryococelus</taxon>
    </lineage>
</organism>
<evidence type="ECO:0000313" key="1">
    <source>
        <dbReference type="EMBL" id="KAJ8884028.1"/>
    </source>
</evidence>
<comment type="caution">
    <text evidence="1">The sequence shown here is derived from an EMBL/GenBank/DDBJ whole genome shotgun (WGS) entry which is preliminary data.</text>
</comment>
<dbReference type="PANTHER" id="PTHR46880:SF9">
    <property type="entry name" value="ZINC FINGER PROTEIN 862"/>
    <property type="match status" value="1"/>
</dbReference>
<dbReference type="PANTHER" id="PTHR46880">
    <property type="entry name" value="RAS-ASSOCIATING DOMAIN-CONTAINING PROTEIN"/>
    <property type="match status" value="1"/>
</dbReference>
<reference evidence="1 2" key="1">
    <citation type="submission" date="2023-02" db="EMBL/GenBank/DDBJ databases">
        <title>LHISI_Scaffold_Assembly.</title>
        <authorList>
            <person name="Stuart O.P."/>
            <person name="Cleave R."/>
            <person name="Magrath M.J.L."/>
            <person name="Mikheyev A.S."/>
        </authorList>
    </citation>
    <scope>NUCLEOTIDE SEQUENCE [LARGE SCALE GENOMIC DNA]</scope>
    <source>
        <strain evidence="1">Daus_M_001</strain>
        <tissue evidence="1">Leg muscle</tissue>
    </source>
</reference>
<dbReference type="EMBL" id="JARBHB010000005">
    <property type="protein sequence ID" value="KAJ8884028.1"/>
    <property type="molecule type" value="Genomic_DNA"/>
</dbReference>
<proteinExistence type="predicted"/>
<gene>
    <name evidence="1" type="ORF">PR048_015885</name>
</gene>
<protein>
    <recommendedName>
        <fullName evidence="3">DUF4371 domain-containing protein</fullName>
    </recommendedName>
</protein>
<name>A0ABQ9HI82_9NEOP</name>
<accession>A0ABQ9HI82</accession>